<reference evidence="2" key="1">
    <citation type="submission" date="2021-04" db="EMBL/GenBank/DDBJ databases">
        <authorList>
            <person name="Pira H."/>
            <person name="Risdian C."/>
            <person name="Wink J."/>
        </authorList>
    </citation>
    <scope>NUCLEOTIDE SEQUENCE</scope>
    <source>
        <strain evidence="2">WH158</strain>
    </source>
</reference>
<sequence length="311" mass="34582">MSLASTLGALALSVSAPEACAREIVVLGAGQDAGAPQIGNFGDNYPYLYPSSLGLIDRENDQRFLFDATPHITRQMAYLEEATRTDRTKPREPGLRLDGVFLTHAHIGHYLGLAYLGREAANTSGVPVYAMPRMAKFLRENGPWDQLVSARNIAITEIEEGSLTVISNEFGVFPITVPHRDEYSETVGFFISTPDKRALYVPDLDSWDEFAELNGETLEDLMSRVDYAFIDATFWDDSELKGRDMGAIPHPRVTGTMEQLADLPKSERAKVHFIHYNHTNPIRDPASAESKQVKARGFNVARRGMRMCLSD</sequence>
<evidence type="ECO:0000313" key="3">
    <source>
        <dbReference type="Proteomes" id="UP001138681"/>
    </source>
</evidence>
<dbReference type="InterPro" id="IPR001279">
    <property type="entry name" value="Metallo-B-lactamas"/>
</dbReference>
<keyword evidence="3" id="KW-1185">Reference proteome</keyword>
<dbReference type="Proteomes" id="UP001138681">
    <property type="component" value="Unassembled WGS sequence"/>
</dbReference>
<dbReference type="Pfam" id="PF12706">
    <property type="entry name" value="Lactamase_B_2"/>
    <property type="match status" value="1"/>
</dbReference>
<accession>A0A9X1F0F9</accession>
<gene>
    <name evidence="2" type="ORF">KCG46_00540</name>
</gene>
<evidence type="ECO:0000259" key="1">
    <source>
        <dbReference type="Pfam" id="PF12706"/>
    </source>
</evidence>
<dbReference type="AlphaFoldDB" id="A0A9X1F0F9"/>
<feature type="domain" description="Metallo-beta-lactamase" evidence="1">
    <location>
        <begin position="63"/>
        <end position="273"/>
    </location>
</feature>
<dbReference type="EMBL" id="JAGSPC010000001">
    <property type="protein sequence ID" value="MBV7258057.1"/>
    <property type="molecule type" value="Genomic_DNA"/>
</dbReference>
<protein>
    <submittedName>
        <fullName evidence="2">MBL fold metallo-hydrolase</fullName>
    </submittedName>
</protein>
<evidence type="ECO:0000313" key="2">
    <source>
        <dbReference type="EMBL" id="MBV7258057.1"/>
    </source>
</evidence>
<comment type="caution">
    <text evidence="2">The sequence shown here is derived from an EMBL/GenBank/DDBJ whole genome shotgun (WGS) entry which is preliminary data.</text>
</comment>
<proteinExistence type="predicted"/>
<name>A0A9X1F0F9_9SPHN</name>
<dbReference type="RefSeq" id="WP_218403430.1">
    <property type="nucleotide sequence ID" value="NZ_JAGSPC010000001.1"/>
</dbReference>
<organism evidence="2 3">
    <name type="scientific">Erythrobacter crassostreae</name>
    <dbReference type="NCBI Taxonomy" id="2828328"/>
    <lineage>
        <taxon>Bacteria</taxon>
        <taxon>Pseudomonadati</taxon>
        <taxon>Pseudomonadota</taxon>
        <taxon>Alphaproteobacteria</taxon>
        <taxon>Sphingomonadales</taxon>
        <taxon>Erythrobacteraceae</taxon>
        <taxon>Erythrobacter/Porphyrobacter group</taxon>
        <taxon>Erythrobacter</taxon>
    </lineage>
</organism>